<keyword evidence="2" id="KW-0732">Signal</keyword>
<evidence type="ECO:0000256" key="1">
    <source>
        <dbReference type="SAM" id="MobiDB-lite"/>
    </source>
</evidence>
<organism evidence="3 4">
    <name type="scientific">Mycolicibacterium hodleri</name>
    <dbReference type="NCBI Taxonomy" id="49897"/>
    <lineage>
        <taxon>Bacteria</taxon>
        <taxon>Bacillati</taxon>
        <taxon>Actinomycetota</taxon>
        <taxon>Actinomycetes</taxon>
        <taxon>Mycobacteriales</taxon>
        <taxon>Mycobacteriaceae</taxon>
        <taxon>Mycolicibacterium</taxon>
    </lineage>
</organism>
<feature type="signal peptide" evidence="2">
    <location>
        <begin position="1"/>
        <end position="19"/>
    </location>
</feature>
<feature type="compositionally biased region" description="Low complexity" evidence="1">
    <location>
        <begin position="22"/>
        <end position="40"/>
    </location>
</feature>
<evidence type="ECO:0000256" key="2">
    <source>
        <dbReference type="SAM" id="SignalP"/>
    </source>
</evidence>
<gene>
    <name evidence="3" type="ORF">D8S82_01080</name>
</gene>
<feature type="compositionally biased region" description="Pro residues" evidence="1">
    <location>
        <begin position="41"/>
        <end position="57"/>
    </location>
</feature>
<evidence type="ECO:0000313" key="3">
    <source>
        <dbReference type="EMBL" id="TQR88630.1"/>
    </source>
</evidence>
<keyword evidence="4" id="KW-1185">Reference proteome</keyword>
<sequence length="232" mass="23227">MRIALLVAVSALVAGCSGGTDGSADGPGSTSATSTSSSPRQPTPTLTPPTKPSPAPTAVPRQGAAIGDVIGWIEAGTPADVAGYHSMTRGADTTDLGAGVAFTTAGGVTNCVTNRYRDGALACLVKLTDPPPRPAGVESAWKNNWVDFTGTTVDVGSPHGDPGPFGDGTGAELPPGQTLAFGGYRCRADPAGVFCVDYGHRTAVALSARGVEPFGCLKKTTPPAGIGLRFSC</sequence>
<dbReference type="AlphaFoldDB" id="A0A544W8R7"/>
<comment type="caution">
    <text evidence="3">The sequence shown here is derived from an EMBL/GenBank/DDBJ whole genome shotgun (WGS) entry which is preliminary data.</text>
</comment>
<evidence type="ECO:0008006" key="5">
    <source>
        <dbReference type="Google" id="ProtNLM"/>
    </source>
</evidence>
<feature type="chain" id="PRO_5038557449" description="LppI" evidence="2">
    <location>
        <begin position="20"/>
        <end position="232"/>
    </location>
</feature>
<reference evidence="3 4" key="1">
    <citation type="submission" date="2018-10" db="EMBL/GenBank/DDBJ databases">
        <title>Draft genome of Mycobacterium hodleri strain B.</title>
        <authorList>
            <person name="Amande T.J."/>
            <person name="Mcgenity T.J."/>
        </authorList>
    </citation>
    <scope>NUCLEOTIDE SEQUENCE [LARGE SCALE GENOMIC DNA]</scope>
    <source>
        <strain evidence="3 4">B</strain>
    </source>
</reference>
<dbReference type="Proteomes" id="UP000315759">
    <property type="component" value="Unassembled WGS sequence"/>
</dbReference>
<name>A0A544W8R7_9MYCO</name>
<dbReference type="EMBL" id="VIFX01000001">
    <property type="protein sequence ID" value="TQR88630.1"/>
    <property type="molecule type" value="Genomic_DNA"/>
</dbReference>
<feature type="region of interest" description="Disordered" evidence="1">
    <location>
        <begin position="18"/>
        <end position="61"/>
    </location>
</feature>
<evidence type="ECO:0000313" key="4">
    <source>
        <dbReference type="Proteomes" id="UP000315759"/>
    </source>
</evidence>
<protein>
    <recommendedName>
        <fullName evidence="5">LppI</fullName>
    </recommendedName>
</protein>
<accession>A0A544W8R7</accession>
<dbReference type="PROSITE" id="PS51257">
    <property type="entry name" value="PROKAR_LIPOPROTEIN"/>
    <property type="match status" value="1"/>
</dbReference>
<proteinExistence type="predicted"/>